<name>A0ABU4TND0_9PSEU</name>
<feature type="chain" id="PRO_5046354342" description="Lipoprotein" evidence="1">
    <location>
        <begin position="20"/>
        <end position="296"/>
    </location>
</feature>
<dbReference type="PROSITE" id="PS51257">
    <property type="entry name" value="PROKAR_LIPOPROTEIN"/>
    <property type="match status" value="1"/>
</dbReference>
<sequence length="296" mass="32529">MASNHLKALVIGTGLFAIAACSAQPEQPRPEPPLDALPVINVDADVTFPLDGYLISPESRAAVRKSQDLLVQKCLRRFGFEMELPEREPEQVRSRVIGVVDDAEVSKHGYSDPETLASVRRAEELRKQQKPWSQDMVAVLNGKGAKNEGVPSGGCMGESQRALGISVKSQEKAGDENFVIGLSRDSTTFAEADSRLKDAWGKWSACMKQAGYDYADPWGPNNEKKFGGDDASPEEIATARADVACRKKHDVNAIWVAVRTAYQNRLIVDNAEVLKKHQTRVDEQVRKAKEILSGKN</sequence>
<evidence type="ECO:0000313" key="3">
    <source>
        <dbReference type="Proteomes" id="UP001271792"/>
    </source>
</evidence>
<evidence type="ECO:0008006" key="4">
    <source>
        <dbReference type="Google" id="ProtNLM"/>
    </source>
</evidence>
<protein>
    <recommendedName>
        <fullName evidence="4">Lipoprotein</fullName>
    </recommendedName>
</protein>
<evidence type="ECO:0000313" key="2">
    <source>
        <dbReference type="EMBL" id="MDX8049351.1"/>
    </source>
</evidence>
<reference evidence="2 3" key="2">
    <citation type="submission" date="2023-11" db="EMBL/GenBank/DDBJ databases">
        <authorList>
            <person name="Lara A.C."/>
            <person name="Chronakova A."/>
        </authorList>
    </citation>
    <scope>NUCLEOTIDE SEQUENCE [LARGE SCALE GENOMIC DNA]</scope>
    <source>
        <strain evidence="2 3">BCCO 10_0798</strain>
    </source>
</reference>
<evidence type="ECO:0000256" key="1">
    <source>
        <dbReference type="SAM" id="SignalP"/>
    </source>
</evidence>
<feature type="signal peptide" evidence="1">
    <location>
        <begin position="1"/>
        <end position="19"/>
    </location>
</feature>
<dbReference type="EMBL" id="JAXAVV010000003">
    <property type="protein sequence ID" value="MDX8049351.1"/>
    <property type="molecule type" value="Genomic_DNA"/>
</dbReference>
<dbReference type="RefSeq" id="WP_319983409.1">
    <property type="nucleotide sequence ID" value="NZ_JAXAVV010000003.1"/>
</dbReference>
<gene>
    <name evidence="2" type="ORF">SK571_08160</name>
</gene>
<dbReference type="Proteomes" id="UP001271792">
    <property type="component" value="Unassembled WGS sequence"/>
</dbReference>
<comment type="caution">
    <text evidence="2">The sequence shown here is derived from an EMBL/GenBank/DDBJ whole genome shotgun (WGS) entry which is preliminary data.</text>
</comment>
<keyword evidence="3" id="KW-1185">Reference proteome</keyword>
<proteinExistence type="predicted"/>
<organism evidence="2 3">
    <name type="scientific">Lentzea kristufekii</name>
    <dbReference type="NCBI Taxonomy" id="3095430"/>
    <lineage>
        <taxon>Bacteria</taxon>
        <taxon>Bacillati</taxon>
        <taxon>Actinomycetota</taxon>
        <taxon>Actinomycetes</taxon>
        <taxon>Pseudonocardiales</taxon>
        <taxon>Pseudonocardiaceae</taxon>
        <taxon>Lentzea</taxon>
    </lineage>
</organism>
<reference evidence="2 3" key="1">
    <citation type="submission" date="2023-11" db="EMBL/GenBank/DDBJ databases">
        <title>Lentzea sokolovensis, sp. nov., Lentzea kristufkii, sp. nov., and Lentzea miocenensis, sp. nov., rare actinobacteria from Sokolov Coal Basin, Miocene lacustrine sediment, Czech Republic.</title>
        <authorList>
            <person name="Lara A."/>
            <person name="Kotroba L."/>
            <person name="Nouioui I."/>
            <person name="Neumann-Schaal M."/>
            <person name="Mast Y."/>
            <person name="Chronakova A."/>
        </authorList>
    </citation>
    <scope>NUCLEOTIDE SEQUENCE [LARGE SCALE GENOMIC DNA]</scope>
    <source>
        <strain evidence="2 3">BCCO 10_0798</strain>
    </source>
</reference>
<accession>A0ABU4TND0</accession>
<keyword evidence="1" id="KW-0732">Signal</keyword>